<feature type="transmembrane region" description="Helical" evidence="7">
    <location>
        <begin position="187"/>
        <end position="205"/>
    </location>
</feature>
<feature type="compositionally biased region" description="Pro residues" evidence="6">
    <location>
        <begin position="272"/>
        <end position="281"/>
    </location>
</feature>
<feature type="compositionally biased region" description="Low complexity" evidence="6">
    <location>
        <begin position="233"/>
        <end position="246"/>
    </location>
</feature>
<dbReference type="Proteomes" id="UP000198242">
    <property type="component" value="Chromosome I"/>
</dbReference>
<evidence type="ECO:0000256" key="1">
    <source>
        <dbReference type="ARBA" id="ARBA00004651"/>
    </source>
</evidence>
<evidence type="ECO:0000256" key="5">
    <source>
        <dbReference type="ARBA" id="ARBA00023136"/>
    </source>
</evidence>
<keyword evidence="3 7" id="KW-0812">Transmembrane</keyword>
<dbReference type="RefSeq" id="WP_089008278.1">
    <property type="nucleotide sequence ID" value="NZ_LT607411.1"/>
</dbReference>
<feature type="domain" description="Polysaccharide chain length determinant N-terminal" evidence="8">
    <location>
        <begin position="1"/>
        <end position="49"/>
    </location>
</feature>
<keyword evidence="10" id="KW-1185">Reference proteome</keyword>
<gene>
    <name evidence="9" type="ORF">GA0074695_4856</name>
</gene>
<sequence length="281" mass="30164">MDLLALLTALRRHKLVVLVVTLLILGADAYIAFGIPPQYESRAQFVLINPPAPPSDAQIERDPRLAKLNTNNPILRLPSLSVVVDVVTQRMYGDDVRRSLVRQGADENYVVEPTNALGSGTVLGITGTGSSPEEASRTLTLVSERMQDELRAMQKVDGADDHYLIQALSINPPTEPVRKVTSTVRSLIGATAAGAVLLFAALSIAEATRTRRAGPVVAVPRTGSVPPAEPTSAPAAGQAPRAPATASNPDNELTMLLPRNRENPNPLRQPKWPQPPVRPDR</sequence>
<organism evidence="9 10">
    <name type="scientific">Micromonospora viridifaciens</name>
    <dbReference type="NCBI Taxonomy" id="1881"/>
    <lineage>
        <taxon>Bacteria</taxon>
        <taxon>Bacillati</taxon>
        <taxon>Actinomycetota</taxon>
        <taxon>Actinomycetes</taxon>
        <taxon>Micromonosporales</taxon>
        <taxon>Micromonosporaceae</taxon>
        <taxon>Micromonospora</taxon>
    </lineage>
</organism>
<keyword evidence="4 7" id="KW-1133">Transmembrane helix</keyword>
<reference evidence="10" key="1">
    <citation type="submission" date="2016-06" db="EMBL/GenBank/DDBJ databases">
        <authorList>
            <person name="Varghese N."/>
            <person name="Submissions Spin"/>
        </authorList>
    </citation>
    <scope>NUCLEOTIDE SEQUENCE [LARGE SCALE GENOMIC DNA]</scope>
    <source>
        <strain evidence="10">DSM 43909</strain>
    </source>
</reference>
<dbReference type="GO" id="GO:0005886">
    <property type="term" value="C:plasma membrane"/>
    <property type="evidence" value="ECO:0007669"/>
    <property type="project" value="UniProtKB-SubCell"/>
</dbReference>
<comment type="subcellular location">
    <subcellularLocation>
        <location evidence="1">Cell membrane</location>
        <topology evidence="1">Multi-pass membrane protein</topology>
    </subcellularLocation>
</comment>
<keyword evidence="5 7" id="KW-0472">Membrane</keyword>
<evidence type="ECO:0000313" key="10">
    <source>
        <dbReference type="Proteomes" id="UP000198242"/>
    </source>
</evidence>
<evidence type="ECO:0000256" key="4">
    <source>
        <dbReference type="ARBA" id="ARBA00022989"/>
    </source>
</evidence>
<evidence type="ECO:0000256" key="3">
    <source>
        <dbReference type="ARBA" id="ARBA00022692"/>
    </source>
</evidence>
<dbReference type="EMBL" id="LT607411">
    <property type="protein sequence ID" value="SCF25617.1"/>
    <property type="molecule type" value="Genomic_DNA"/>
</dbReference>
<dbReference type="InterPro" id="IPR003856">
    <property type="entry name" value="LPS_length_determ_N"/>
</dbReference>
<dbReference type="AlphaFoldDB" id="A0A1C4YYA8"/>
<evidence type="ECO:0000256" key="2">
    <source>
        <dbReference type="ARBA" id="ARBA00022475"/>
    </source>
</evidence>
<evidence type="ECO:0000256" key="6">
    <source>
        <dbReference type="SAM" id="MobiDB-lite"/>
    </source>
</evidence>
<protein>
    <submittedName>
        <fullName evidence="9">Capsular polysaccharide biosynthesis protein</fullName>
    </submittedName>
</protein>
<name>A0A1C4YYA8_MICVI</name>
<evidence type="ECO:0000256" key="7">
    <source>
        <dbReference type="SAM" id="Phobius"/>
    </source>
</evidence>
<accession>A0A1C4YYA8</accession>
<evidence type="ECO:0000259" key="8">
    <source>
        <dbReference type="Pfam" id="PF02706"/>
    </source>
</evidence>
<dbReference type="Pfam" id="PF02706">
    <property type="entry name" value="Wzz"/>
    <property type="match status" value="1"/>
</dbReference>
<keyword evidence="2" id="KW-1003">Cell membrane</keyword>
<dbReference type="OrthoDB" id="3379489at2"/>
<feature type="region of interest" description="Disordered" evidence="6">
    <location>
        <begin position="218"/>
        <end position="281"/>
    </location>
</feature>
<evidence type="ECO:0000313" key="9">
    <source>
        <dbReference type="EMBL" id="SCF25617.1"/>
    </source>
</evidence>
<proteinExistence type="predicted"/>